<evidence type="ECO:0000313" key="3">
    <source>
        <dbReference type="Proteomes" id="UP000001880"/>
    </source>
</evidence>
<dbReference type="AlphaFoldDB" id="D0LRU2"/>
<dbReference type="eggNOG" id="COG0584">
    <property type="taxonomic scope" value="Bacteria"/>
</dbReference>
<accession>D0LRU2</accession>
<dbReference type="PANTHER" id="PTHR43805:SF1">
    <property type="entry name" value="GP-PDE DOMAIN-CONTAINING PROTEIN"/>
    <property type="match status" value="1"/>
</dbReference>
<dbReference type="Gene3D" id="3.20.20.190">
    <property type="entry name" value="Phosphatidylinositol (PI) phosphodiesterase"/>
    <property type="match status" value="1"/>
</dbReference>
<evidence type="ECO:0000259" key="1">
    <source>
        <dbReference type="PROSITE" id="PS51704"/>
    </source>
</evidence>
<proteinExistence type="predicted"/>
<organism evidence="2 3">
    <name type="scientific">Haliangium ochraceum (strain DSM 14365 / JCM 11303 / SMP-2)</name>
    <dbReference type="NCBI Taxonomy" id="502025"/>
    <lineage>
        <taxon>Bacteria</taxon>
        <taxon>Pseudomonadati</taxon>
        <taxon>Myxococcota</taxon>
        <taxon>Polyangia</taxon>
        <taxon>Haliangiales</taxon>
        <taxon>Kofleriaceae</taxon>
        <taxon>Haliangium</taxon>
    </lineage>
</organism>
<dbReference type="GO" id="GO:0006629">
    <property type="term" value="P:lipid metabolic process"/>
    <property type="evidence" value="ECO:0007669"/>
    <property type="project" value="InterPro"/>
</dbReference>
<dbReference type="Proteomes" id="UP000001880">
    <property type="component" value="Chromosome"/>
</dbReference>
<dbReference type="InterPro" id="IPR030395">
    <property type="entry name" value="GP_PDE_dom"/>
</dbReference>
<keyword evidence="3" id="KW-1185">Reference proteome</keyword>
<gene>
    <name evidence="2" type="ordered locus">Hoch_6618</name>
</gene>
<reference evidence="2 3" key="1">
    <citation type="journal article" date="2010" name="Stand. Genomic Sci.">
        <title>Complete genome sequence of Haliangium ochraceum type strain (SMP-2).</title>
        <authorList>
            <consortium name="US DOE Joint Genome Institute (JGI-PGF)"/>
            <person name="Ivanova N."/>
            <person name="Daum C."/>
            <person name="Lang E."/>
            <person name="Abt B."/>
            <person name="Kopitz M."/>
            <person name="Saunders E."/>
            <person name="Lapidus A."/>
            <person name="Lucas S."/>
            <person name="Glavina Del Rio T."/>
            <person name="Nolan M."/>
            <person name="Tice H."/>
            <person name="Copeland A."/>
            <person name="Cheng J.F."/>
            <person name="Chen F."/>
            <person name="Bruce D."/>
            <person name="Goodwin L."/>
            <person name="Pitluck S."/>
            <person name="Mavromatis K."/>
            <person name="Pati A."/>
            <person name="Mikhailova N."/>
            <person name="Chen A."/>
            <person name="Palaniappan K."/>
            <person name="Land M."/>
            <person name="Hauser L."/>
            <person name="Chang Y.J."/>
            <person name="Jeffries C.D."/>
            <person name="Detter J.C."/>
            <person name="Brettin T."/>
            <person name="Rohde M."/>
            <person name="Goker M."/>
            <person name="Bristow J."/>
            <person name="Markowitz V."/>
            <person name="Eisen J.A."/>
            <person name="Hugenholtz P."/>
            <person name="Kyrpides N.C."/>
            <person name="Klenk H.P."/>
        </authorList>
    </citation>
    <scope>NUCLEOTIDE SEQUENCE [LARGE SCALE GENOMIC DNA]</scope>
    <source>
        <strain evidence="3">DSM 14365 / CIP 107738 / JCM 11303 / AJ 13395 / SMP-2</strain>
    </source>
</reference>
<evidence type="ECO:0000313" key="2">
    <source>
        <dbReference type="EMBL" id="ACY19084.1"/>
    </source>
</evidence>
<dbReference type="PANTHER" id="PTHR43805">
    <property type="entry name" value="GLYCEROPHOSPHORYL DIESTER PHOSPHODIESTERASE"/>
    <property type="match status" value="1"/>
</dbReference>
<dbReference type="CDD" id="cd08561">
    <property type="entry name" value="GDPD_cytoplasmic_ScUgpQ2_like"/>
    <property type="match status" value="1"/>
</dbReference>
<dbReference type="InterPro" id="IPR017946">
    <property type="entry name" value="PLC-like_Pdiesterase_TIM-brl"/>
</dbReference>
<feature type="domain" description="GP-PDE" evidence="1">
    <location>
        <begin position="43"/>
        <end position="295"/>
    </location>
</feature>
<name>D0LRU2_HALO1</name>
<dbReference type="HOGENOM" id="CLU_030006_3_6_7"/>
<dbReference type="SUPFAM" id="SSF51695">
    <property type="entry name" value="PLC-like phosphodiesterases"/>
    <property type="match status" value="1"/>
</dbReference>
<dbReference type="STRING" id="502025.Hoch_6618"/>
<dbReference type="Pfam" id="PF03009">
    <property type="entry name" value="GDPD"/>
    <property type="match status" value="1"/>
</dbReference>
<sequence>MLGYAVRALLGVLALLGLVLAVLWWRAQPAPPHAFFERFRERPLVIAHADDTGAGLWPGNTMPFLEGSAELGVDVLEMDVHATRDGVLVLMHDESVDRTTDGRGLVRELSLAELEVLEVAHHWSQDGGASYPYRGHGLRVPTLEAVFERFPAYPMNIEMKQRAPAIAAPLCRLIRRFERQDAVLVASFHDDALDEFRARCPEVATSAGPGDTKRFVVADMLGLTALISPEYEAFQVPLSWSGGPLITAARVAAAHARGIEVQAWTINDPEVMASLLAMGIDGILSDRVDLLSALLAR</sequence>
<protein>
    <submittedName>
        <fullName evidence="2">Glycerophosphoryl diester phosphodiesterase</fullName>
    </submittedName>
</protein>
<dbReference type="PROSITE" id="PS51704">
    <property type="entry name" value="GP_PDE"/>
    <property type="match status" value="1"/>
</dbReference>
<dbReference type="KEGG" id="hoh:Hoch_6618"/>
<dbReference type="GO" id="GO:0008081">
    <property type="term" value="F:phosphoric diester hydrolase activity"/>
    <property type="evidence" value="ECO:0007669"/>
    <property type="project" value="InterPro"/>
</dbReference>
<dbReference type="EMBL" id="CP001804">
    <property type="protein sequence ID" value="ACY19084.1"/>
    <property type="molecule type" value="Genomic_DNA"/>
</dbReference>